<keyword evidence="2 8" id="KW-0479">Metal-binding</keyword>
<keyword evidence="12" id="KW-1185">Reference proteome</keyword>
<dbReference type="InterPro" id="IPR036423">
    <property type="entry name" value="SOD-like_Cu/Zn_dom_sf"/>
</dbReference>
<organism evidence="11 12">
    <name type="scientific">Cotesia congregata</name>
    <name type="common">Parasitoid wasp</name>
    <name type="synonym">Apanteles congregatus</name>
    <dbReference type="NCBI Taxonomy" id="51543"/>
    <lineage>
        <taxon>Eukaryota</taxon>
        <taxon>Metazoa</taxon>
        <taxon>Ecdysozoa</taxon>
        <taxon>Arthropoda</taxon>
        <taxon>Hexapoda</taxon>
        <taxon>Insecta</taxon>
        <taxon>Pterygota</taxon>
        <taxon>Neoptera</taxon>
        <taxon>Endopterygota</taxon>
        <taxon>Hymenoptera</taxon>
        <taxon>Apocrita</taxon>
        <taxon>Ichneumonoidea</taxon>
        <taxon>Braconidae</taxon>
        <taxon>Microgastrinae</taxon>
        <taxon>Cotesia</taxon>
    </lineage>
</organism>
<dbReference type="PANTHER" id="PTHR10003">
    <property type="entry name" value="SUPEROXIDE DISMUTASE CU-ZN -RELATED"/>
    <property type="match status" value="1"/>
</dbReference>
<dbReference type="InterPro" id="IPR001424">
    <property type="entry name" value="SOD_Cu_Zn_dom"/>
</dbReference>
<reference evidence="11" key="1">
    <citation type="submission" date="2021-04" db="EMBL/GenBank/DDBJ databases">
        <authorList>
            <person name="Chebbi M.A.C M."/>
        </authorList>
    </citation>
    <scope>NUCLEOTIDE SEQUENCE</scope>
</reference>
<evidence type="ECO:0000313" key="11">
    <source>
        <dbReference type="EMBL" id="CAG5088226.1"/>
    </source>
</evidence>
<keyword evidence="9" id="KW-0732">Signal</keyword>
<comment type="cofactor">
    <cofactor evidence="8">
        <name>Cu cation</name>
        <dbReference type="ChEBI" id="CHEBI:23378"/>
    </cofactor>
    <text evidence="8">Binds 1 copper ion per subunit.</text>
</comment>
<dbReference type="Pfam" id="PF00080">
    <property type="entry name" value="Sod_Cu"/>
    <property type="match status" value="1"/>
</dbReference>
<keyword evidence="4" id="KW-0049">Antioxidant</keyword>
<feature type="signal peptide" evidence="9">
    <location>
        <begin position="1"/>
        <end position="17"/>
    </location>
</feature>
<comment type="similarity">
    <text evidence="1 8">Belongs to the Cu-Zn superoxide dismutase family.</text>
</comment>
<dbReference type="PRINTS" id="PR00068">
    <property type="entry name" value="CUZNDISMTASE"/>
</dbReference>
<dbReference type="PROSITE" id="PS00332">
    <property type="entry name" value="SOD_CU_ZN_2"/>
    <property type="match status" value="1"/>
</dbReference>
<protein>
    <recommendedName>
        <fullName evidence="8">Superoxide dismutase [Cu-Zn]</fullName>
        <ecNumber evidence="8">1.15.1.1</ecNumber>
    </recommendedName>
</protein>
<keyword evidence="6 8" id="KW-0186">Copper</keyword>
<gene>
    <name evidence="11" type="ORF">HICCMSTLAB_LOCUS4767</name>
</gene>
<dbReference type="FunFam" id="2.60.40.200:FF:000001">
    <property type="entry name" value="Superoxide dismutase [Cu-Zn]"/>
    <property type="match status" value="1"/>
</dbReference>
<evidence type="ECO:0000256" key="7">
    <source>
        <dbReference type="ARBA" id="ARBA00049204"/>
    </source>
</evidence>
<dbReference type="GO" id="GO:0004784">
    <property type="term" value="F:superoxide dismutase activity"/>
    <property type="evidence" value="ECO:0007669"/>
    <property type="project" value="UniProtKB-EC"/>
</dbReference>
<dbReference type="InterPro" id="IPR024134">
    <property type="entry name" value="SOD_Cu/Zn_/chaperone"/>
</dbReference>
<accession>A0A8J2HAG8</accession>
<feature type="chain" id="PRO_5035263564" description="Superoxide dismutase [Cu-Zn]" evidence="9">
    <location>
        <begin position="18"/>
        <end position="206"/>
    </location>
</feature>
<comment type="caution">
    <text evidence="11">The sequence shown here is derived from an EMBL/GenBank/DDBJ whole genome shotgun (WGS) entry which is preliminary data.</text>
</comment>
<comment type="catalytic activity">
    <reaction evidence="7 8">
        <text>2 superoxide + 2 H(+) = H2O2 + O2</text>
        <dbReference type="Rhea" id="RHEA:20696"/>
        <dbReference type="ChEBI" id="CHEBI:15378"/>
        <dbReference type="ChEBI" id="CHEBI:15379"/>
        <dbReference type="ChEBI" id="CHEBI:16240"/>
        <dbReference type="ChEBI" id="CHEBI:18421"/>
        <dbReference type="EC" id="1.15.1.1"/>
    </reaction>
</comment>
<dbReference type="Proteomes" id="UP000786811">
    <property type="component" value="Unassembled WGS sequence"/>
</dbReference>
<evidence type="ECO:0000256" key="8">
    <source>
        <dbReference type="RuleBase" id="RU000393"/>
    </source>
</evidence>
<proteinExistence type="inferred from homology"/>
<evidence type="ECO:0000256" key="2">
    <source>
        <dbReference type="ARBA" id="ARBA00022723"/>
    </source>
</evidence>
<feature type="domain" description="Superoxide dismutase copper/zinc binding" evidence="10">
    <location>
        <begin position="34"/>
        <end position="169"/>
    </location>
</feature>
<dbReference type="GO" id="GO:0005507">
    <property type="term" value="F:copper ion binding"/>
    <property type="evidence" value="ECO:0007669"/>
    <property type="project" value="InterPro"/>
</dbReference>
<evidence type="ECO:0000256" key="6">
    <source>
        <dbReference type="ARBA" id="ARBA00023008"/>
    </source>
</evidence>
<comment type="cofactor">
    <cofactor evidence="8">
        <name>Zn(2+)</name>
        <dbReference type="ChEBI" id="CHEBI:29105"/>
    </cofactor>
    <text evidence="8">Binds 1 zinc ion per subunit.</text>
</comment>
<dbReference type="SUPFAM" id="SSF49329">
    <property type="entry name" value="Cu,Zn superoxide dismutase-like"/>
    <property type="match status" value="1"/>
</dbReference>
<evidence type="ECO:0000256" key="5">
    <source>
        <dbReference type="ARBA" id="ARBA00023002"/>
    </source>
</evidence>
<dbReference type="AlphaFoldDB" id="A0A8J2HAG8"/>
<evidence type="ECO:0000256" key="1">
    <source>
        <dbReference type="ARBA" id="ARBA00010457"/>
    </source>
</evidence>
<dbReference type="Gene3D" id="2.60.40.200">
    <property type="entry name" value="Superoxide dismutase, copper/zinc binding domain"/>
    <property type="match status" value="1"/>
</dbReference>
<evidence type="ECO:0000259" key="10">
    <source>
        <dbReference type="Pfam" id="PF00080"/>
    </source>
</evidence>
<evidence type="ECO:0000256" key="4">
    <source>
        <dbReference type="ARBA" id="ARBA00022862"/>
    </source>
</evidence>
<dbReference type="EMBL" id="CAJNRD030001119">
    <property type="protein sequence ID" value="CAG5088226.1"/>
    <property type="molecule type" value="Genomic_DNA"/>
</dbReference>
<dbReference type="OrthoDB" id="2015551at2759"/>
<dbReference type="CDD" id="cd00305">
    <property type="entry name" value="Cu-Zn_Superoxide_Dismutase"/>
    <property type="match status" value="1"/>
</dbReference>
<evidence type="ECO:0000256" key="9">
    <source>
        <dbReference type="SAM" id="SignalP"/>
    </source>
</evidence>
<dbReference type="PROSITE" id="PS00087">
    <property type="entry name" value="SOD_CU_ZN_1"/>
    <property type="match status" value="1"/>
</dbReference>
<dbReference type="InterPro" id="IPR018152">
    <property type="entry name" value="SOD_Cu/Zn_BS"/>
</dbReference>
<sequence>MKSIILILVFVATAVSGDIIATVTFSPDDANSNVAGNLTLVQNDSTGQVRIYGNITGLTAGLHGFHVHQKGDLSNGCTSAGEHFNPTNKHHGGPTDANRHVGDLGNVEANKDGVAFVNIYDNIISLRGFNSIIGRSLVVHSGQDDLGKGGNETSLTTGNSGTRVGCGVIGIASPVGSLPSTGSSIFLNHTSALMSIIFSLIFKFHV</sequence>
<comment type="function">
    <text evidence="8">Destroys radicals which are normally produced within the cells and which are toxic to biological systems.</text>
</comment>
<evidence type="ECO:0000256" key="3">
    <source>
        <dbReference type="ARBA" id="ARBA00022833"/>
    </source>
</evidence>
<dbReference type="EC" id="1.15.1.1" evidence="8"/>
<keyword evidence="3 8" id="KW-0862">Zinc</keyword>
<name>A0A8J2HAG8_COTCN</name>
<evidence type="ECO:0000313" key="12">
    <source>
        <dbReference type="Proteomes" id="UP000786811"/>
    </source>
</evidence>
<keyword evidence="5 8" id="KW-0560">Oxidoreductase</keyword>